<evidence type="ECO:0000256" key="1">
    <source>
        <dbReference type="SAM" id="MobiDB-lite"/>
    </source>
</evidence>
<keyword evidence="3" id="KW-1185">Reference proteome</keyword>
<evidence type="ECO:0000313" key="2">
    <source>
        <dbReference type="EMBL" id="KAG8051452.1"/>
    </source>
</evidence>
<name>A0A8J5UZH7_ZIZPA</name>
<reference evidence="2" key="2">
    <citation type="submission" date="2021-02" db="EMBL/GenBank/DDBJ databases">
        <authorList>
            <person name="Kimball J.A."/>
            <person name="Haas M.W."/>
            <person name="Macchietto M."/>
            <person name="Kono T."/>
            <person name="Duquette J."/>
            <person name="Shao M."/>
        </authorList>
    </citation>
    <scope>NUCLEOTIDE SEQUENCE</scope>
    <source>
        <tissue evidence="2">Fresh leaf tissue</tissue>
    </source>
</reference>
<feature type="region of interest" description="Disordered" evidence="1">
    <location>
        <begin position="85"/>
        <end position="104"/>
    </location>
</feature>
<dbReference type="Proteomes" id="UP000729402">
    <property type="component" value="Unassembled WGS sequence"/>
</dbReference>
<sequence length="130" mass="14135">MAGLSPSSPRIKVAACDGAVMSSWAPVLLASHRQPPRPYPRIGADRPRVHPPPREVLWSSGWEDPSGATLSRIIAAYSGVGSPPLRVNLTSTEKRPTQSRENASRLWLAEKGPSIGDMVFYHMHSSKAQL</sequence>
<proteinExistence type="predicted"/>
<evidence type="ECO:0000313" key="3">
    <source>
        <dbReference type="Proteomes" id="UP000729402"/>
    </source>
</evidence>
<organism evidence="2 3">
    <name type="scientific">Zizania palustris</name>
    <name type="common">Northern wild rice</name>
    <dbReference type="NCBI Taxonomy" id="103762"/>
    <lineage>
        <taxon>Eukaryota</taxon>
        <taxon>Viridiplantae</taxon>
        <taxon>Streptophyta</taxon>
        <taxon>Embryophyta</taxon>
        <taxon>Tracheophyta</taxon>
        <taxon>Spermatophyta</taxon>
        <taxon>Magnoliopsida</taxon>
        <taxon>Liliopsida</taxon>
        <taxon>Poales</taxon>
        <taxon>Poaceae</taxon>
        <taxon>BOP clade</taxon>
        <taxon>Oryzoideae</taxon>
        <taxon>Oryzeae</taxon>
        <taxon>Zizaniinae</taxon>
        <taxon>Zizania</taxon>
    </lineage>
</organism>
<dbReference type="AlphaFoldDB" id="A0A8J5UZH7"/>
<dbReference type="EMBL" id="JAAALK010000288">
    <property type="protein sequence ID" value="KAG8051452.1"/>
    <property type="molecule type" value="Genomic_DNA"/>
</dbReference>
<comment type="caution">
    <text evidence="2">The sequence shown here is derived from an EMBL/GenBank/DDBJ whole genome shotgun (WGS) entry which is preliminary data.</text>
</comment>
<gene>
    <name evidence="2" type="ORF">GUJ93_ZPchr0001g32207</name>
</gene>
<reference evidence="2" key="1">
    <citation type="journal article" date="2021" name="bioRxiv">
        <title>Whole Genome Assembly and Annotation of Northern Wild Rice, Zizania palustris L., Supports a Whole Genome Duplication in the Zizania Genus.</title>
        <authorList>
            <person name="Haas M."/>
            <person name="Kono T."/>
            <person name="Macchietto M."/>
            <person name="Millas R."/>
            <person name="McGilp L."/>
            <person name="Shao M."/>
            <person name="Duquette J."/>
            <person name="Hirsch C.N."/>
            <person name="Kimball J."/>
        </authorList>
    </citation>
    <scope>NUCLEOTIDE SEQUENCE</scope>
    <source>
        <tissue evidence="2">Fresh leaf tissue</tissue>
    </source>
</reference>
<accession>A0A8J5UZH7</accession>
<protein>
    <submittedName>
        <fullName evidence="2">Uncharacterized protein</fullName>
    </submittedName>
</protein>